<dbReference type="Gramene" id="LPERR03G18250.1">
    <property type="protein sequence ID" value="LPERR03G18250.1"/>
    <property type="gene ID" value="LPERR03G18250"/>
</dbReference>
<accession>A0A0D9VV83</accession>
<dbReference type="STRING" id="77586.A0A0D9VV83"/>
<organism evidence="1 2">
    <name type="scientific">Leersia perrieri</name>
    <dbReference type="NCBI Taxonomy" id="77586"/>
    <lineage>
        <taxon>Eukaryota</taxon>
        <taxon>Viridiplantae</taxon>
        <taxon>Streptophyta</taxon>
        <taxon>Embryophyta</taxon>
        <taxon>Tracheophyta</taxon>
        <taxon>Spermatophyta</taxon>
        <taxon>Magnoliopsida</taxon>
        <taxon>Liliopsida</taxon>
        <taxon>Poales</taxon>
        <taxon>Poaceae</taxon>
        <taxon>BOP clade</taxon>
        <taxon>Oryzoideae</taxon>
        <taxon>Oryzeae</taxon>
        <taxon>Oryzinae</taxon>
        <taxon>Leersia</taxon>
    </lineage>
</organism>
<reference evidence="1 2" key="1">
    <citation type="submission" date="2012-08" db="EMBL/GenBank/DDBJ databases">
        <title>Oryza genome evolution.</title>
        <authorList>
            <person name="Wing R.A."/>
        </authorList>
    </citation>
    <scope>NUCLEOTIDE SEQUENCE</scope>
</reference>
<protein>
    <submittedName>
        <fullName evidence="1">Uncharacterized protein</fullName>
    </submittedName>
</protein>
<dbReference type="Proteomes" id="UP000032180">
    <property type="component" value="Chromosome 3"/>
</dbReference>
<keyword evidence="2" id="KW-1185">Reference proteome</keyword>
<reference evidence="2" key="2">
    <citation type="submission" date="2013-12" db="EMBL/GenBank/DDBJ databases">
        <authorList>
            <person name="Yu Y."/>
            <person name="Lee S."/>
            <person name="de Baynast K."/>
            <person name="Wissotski M."/>
            <person name="Liu L."/>
            <person name="Talag J."/>
            <person name="Goicoechea J."/>
            <person name="Angelova A."/>
            <person name="Jetty R."/>
            <person name="Kudrna D."/>
            <person name="Golser W."/>
            <person name="Rivera L."/>
            <person name="Zhang J."/>
            <person name="Wing R."/>
        </authorList>
    </citation>
    <scope>NUCLEOTIDE SEQUENCE</scope>
</reference>
<proteinExistence type="predicted"/>
<reference evidence="1" key="3">
    <citation type="submission" date="2015-04" db="UniProtKB">
        <authorList>
            <consortium name="EnsemblPlants"/>
        </authorList>
    </citation>
    <scope>IDENTIFICATION</scope>
</reference>
<name>A0A0D9VV83_9ORYZ</name>
<dbReference type="AlphaFoldDB" id="A0A0D9VV83"/>
<evidence type="ECO:0000313" key="2">
    <source>
        <dbReference type="Proteomes" id="UP000032180"/>
    </source>
</evidence>
<evidence type="ECO:0000313" key="1">
    <source>
        <dbReference type="EnsemblPlants" id="LPERR03G18250.1"/>
    </source>
</evidence>
<dbReference type="EnsemblPlants" id="LPERR03G18250.1">
    <property type="protein sequence ID" value="LPERR03G18250.1"/>
    <property type="gene ID" value="LPERR03G18250"/>
</dbReference>
<dbReference type="HOGENOM" id="CLU_030606_3_0_1"/>
<dbReference type="PANTHER" id="PTHR34591">
    <property type="entry name" value="OS03G0653100 PROTEIN-RELATED"/>
    <property type="match status" value="1"/>
</dbReference>
<dbReference type="eggNOG" id="ENOG502R6E9">
    <property type="taxonomic scope" value="Eukaryota"/>
</dbReference>
<sequence>MASVTMDLTARWEEKSFIREGEAAGIVANMQLAWSYDHRYAVYWREALYVHCEGNFVMRISLSNGKYQVIKPPHIELIRLSDLYLGKSENGVWILNESHGQIEWVLKHHSWLTPRQSLQQIEGPWMLQDINYHKYGCEECGIGPEDVTSEVVVEQKFEWDSDDDNVIDANGWGDNDYGGYFSFLGFHPQKEVVFLSETLSRGWAYHLNSSKIQDIGNLSPKFYNEIAMHQFVESSFPYTPCWMEFLDNN</sequence>